<sequence>MKRVVYLLIVCLFPLLASAQWKTIEKSSKKRPAWVGGAERNYLIVSTEAATIEEAKEKILVSIKQQIVGTVATKIESTTTIERKETTIGNESDYTENVSSFIRSKLANIPFISEVSLSKAKDFYWEKLYNKHSKTYKYEYHIRYLFTDFEVSNLVYQFNERESGLNTRLKQYGDNLEQISSVEEIDRTLNELKAFQAEFDTDDPRRSQTEQLSNNYRKLYKYITIRQENEADKNNIVISLYLKDKLISCMQKPQLLSNCATRLSVSVENELYRISYNSSSCYENDENYIDIRFRLGNQIISKRIYLSL</sequence>
<feature type="signal peptide" evidence="1">
    <location>
        <begin position="1"/>
        <end position="19"/>
    </location>
</feature>
<accession>A0ABR7DYK1</accession>
<protein>
    <recommendedName>
        <fullName evidence="4">DUF541 domain-containing protein</fullName>
    </recommendedName>
</protein>
<keyword evidence="1" id="KW-0732">Signal</keyword>
<feature type="chain" id="PRO_5045124770" description="DUF541 domain-containing protein" evidence="1">
    <location>
        <begin position="20"/>
        <end position="308"/>
    </location>
</feature>
<evidence type="ECO:0008006" key="4">
    <source>
        <dbReference type="Google" id="ProtNLM"/>
    </source>
</evidence>
<dbReference type="RefSeq" id="WP_186958783.1">
    <property type="nucleotide sequence ID" value="NZ_JACOOI010000005.1"/>
</dbReference>
<name>A0ABR7DYK1_9BACT</name>
<dbReference type="EMBL" id="JACOOI010000005">
    <property type="protein sequence ID" value="MBC5642582.1"/>
    <property type="molecule type" value="Genomic_DNA"/>
</dbReference>
<evidence type="ECO:0000313" key="3">
    <source>
        <dbReference type="Proteomes" id="UP000644010"/>
    </source>
</evidence>
<evidence type="ECO:0000313" key="2">
    <source>
        <dbReference type="EMBL" id="MBC5642582.1"/>
    </source>
</evidence>
<organism evidence="2 3">
    <name type="scientific">Parabacteroides segnis</name>
    <dbReference type="NCBI Taxonomy" id="2763058"/>
    <lineage>
        <taxon>Bacteria</taxon>
        <taxon>Pseudomonadati</taxon>
        <taxon>Bacteroidota</taxon>
        <taxon>Bacteroidia</taxon>
        <taxon>Bacteroidales</taxon>
        <taxon>Tannerellaceae</taxon>
        <taxon>Parabacteroides</taxon>
    </lineage>
</organism>
<reference evidence="2 3" key="1">
    <citation type="submission" date="2020-08" db="EMBL/GenBank/DDBJ databases">
        <title>Genome public.</title>
        <authorList>
            <person name="Liu C."/>
            <person name="Sun Q."/>
        </authorList>
    </citation>
    <scope>NUCLEOTIDE SEQUENCE [LARGE SCALE GENOMIC DNA]</scope>
    <source>
        <strain evidence="2 3">BX2</strain>
    </source>
</reference>
<proteinExistence type="predicted"/>
<dbReference type="Proteomes" id="UP000644010">
    <property type="component" value="Unassembled WGS sequence"/>
</dbReference>
<keyword evidence="3" id="KW-1185">Reference proteome</keyword>
<gene>
    <name evidence="2" type="ORF">H8S77_06740</name>
</gene>
<comment type="caution">
    <text evidence="2">The sequence shown here is derived from an EMBL/GenBank/DDBJ whole genome shotgun (WGS) entry which is preliminary data.</text>
</comment>
<evidence type="ECO:0000256" key="1">
    <source>
        <dbReference type="SAM" id="SignalP"/>
    </source>
</evidence>